<dbReference type="Proteomes" id="UP000594638">
    <property type="component" value="Unassembled WGS sequence"/>
</dbReference>
<proteinExistence type="predicted"/>
<gene>
    <name evidence="1" type="ORF">OLEA9_A107864</name>
</gene>
<dbReference type="Gramene" id="OE9A107864T1">
    <property type="protein sequence ID" value="OE9A107864C1"/>
    <property type="gene ID" value="OE9A107864"/>
</dbReference>
<dbReference type="OrthoDB" id="203237at2759"/>
<sequence length="119" mass="13913">MEVYLLRFLNPSAYVHLHPPPSLFYVSKKRSRNCKLNAKFNNEEDDFLLQVATERAFLRFEETLRPDPLFIDPYVGCLVPPGYQVNMKQHPHKHCLATKFIDDKLLTAMNNTDGLRLFC</sequence>
<accession>A0A8S0SYM7</accession>
<evidence type="ECO:0000313" key="1">
    <source>
        <dbReference type="EMBL" id="CAA2997379.1"/>
    </source>
</evidence>
<protein>
    <submittedName>
        <fullName evidence="1">NAC transcription factor 29</fullName>
    </submittedName>
</protein>
<organism evidence="1 2">
    <name type="scientific">Olea europaea subsp. europaea</name>
    <dbReference type="NCBI Taxonomy" id="158383"/>
    <lineage>
        <taxon>Eukaryota</taxon>
        <taxon>Viridiplantae</taxon>
        <taxon>Streptophyta</taxon>
        <taxon>Embryophyta</taxon>
        <taxon>Tracheophyta</taxon>
        <taxon>Spermatophyta</taxon>
        <taxon>Magnoliopsida</taxon>
        <taxon>eudicotyledons</taxon>
        <taxon>Gunneridae</taxon>
        <taxon>Pentapetalae</taxon>
        <taxon>asterids</taxon>
        <taxon>lamiids</taxon>
        <taxon>Lamiales</taxon>
        <taxon>Oleaceae</taxon>
        <taxon>Oleeae</taxon>
        <taxon>Olea</taxon>
    </lineage>
</organism>
<dbReference type="EMBL" id="CACTIH010005553">
    <property type="protein sequence ID" value="CAA2997379.1"/>
    <property type="molecule type" value="Genomic_DNA"/>
</dbReference>
<comment type="caution">
    <text evidence="1">The sequence shown here is derived from an EMBL/GenBank/DDBJ whole genome shotgun (WGS) entry which is preliminary data.</text>
</comment>
<dbReference type="AlphaFoldDB" id="A0A8S0SYM7"/>
<name>A0A8S0SYM7_OLEEU</name>
<reference evidence="1 2" key="1">
    <citation type="submission" date="2019-12" db="EMBL/GenBank/DDBJ databases">
        <authorList>
            <person name="Alioto T."/>
            <person name="Alioto T."/>
            <person name="Gomez Garrido J."/>
        </authorList>
    </citation>
    <scope>NUCLEOTIDE SEQUENCE [LARGE SCALE GENOMIC DNA]</scope>
</reference>
<keyword evidence="2" id="KW-1185">Reference proteome</keyword>
<evidence type="ECO:0000313" key="2">
    <source>
        <dbReference type="Proteomes" id="UP000594638"/>
    </source>
</evidence>